<dbReference type="RefSeq" id="WP_144302274.1">
    <property type="nucleotide sequence ID" value="NZ_QMIE01000004.1"/>
</dbReference>
<dbReference type="AlphaFoldDB" id="A0A7M3MG25"/>
<keyword evidence="2" id="KW-1185">Reference proteome</keyword>
<evidence type="ECO:0000313" key="2">
    <source>
        <dbReference type="Proteomes" id="UP000448292"/>
    </source>
</evidence>
<gene>
    <name evidence="1" type="ORF">DPQ33_05835</name>
</gene>
<organism evidence="1 2">
    <name type="scientific">Oceanidesulfovibrio indonesiensis</name>
    <dbReference type="NCBI Taxonomy" id="54767"/>
    <lineage>
        <taxon>Bacteria</taxon>
        <taxon>Pseudomonadati</taxon>
        <taxon>Thermodesulfobacteriota</taxon>
        <taxon>Desulfovibrionia</taxon>
        <taxon>Desulfovibrionales</taxon>
        <taxon>Desulfovibrionaceae</taxon>
        <taxon>Oceanidesulfovibrio</taxon>
    </lineage>
</organism>
<dbReference type="OrthoDB" id="5454053at2"/>
<evidence type="ECO:0000313" key="1">
    <source>
        <dbReference type="EMBL" id="TVM18273.1"/>
    </source>
</evidence>
<accession>A0A7M3MG25</accession>
<reference evidence="1 2" key="1">
    <citation type="submission" date="2018-06" db="EMBL/GenBank/DDBJ databases">
        <title>Complete genome of Desulfovibrio indonesiensis P37SLT.</title>
        <authorList>
            <person name="Crispim J.S."/>
            <person name="Vidigal P.M.P."/>
            <person name="Silva L.C.F."/>
            <person name="Laguardia C.N."/>
            <person name="Araujo L.C."/>
            <person name="Dias R.S."/>
            <person name="Sousa M.P."/>
            <person name="Paula S.O."/>
            <person name="Silva C."/>
        </authorList>
    </citation>
    <scope>NUCLEOTIDE SEQUENCE [LARGE SCALE GENOMIC DNA]</scope>
    <source>
        <strain evidence="1 2">P37SLT</strain>
    </source>
</reference>
<comment type="caution">
    <text evidence="1">The sequence shown here is derived from an EMBL/GenBank/DDBJ whole genome shotgun (WGS) entry which is preliminary data.</text>
</comment>
<dbReference type="Proteomes" id="UP000448292">
    <property type="component" value="Unassembled WGS sequence"/>
</dbReference>
<dbReference type="EMBL" id="QMIE01000004">
    <property type="protein sequence ID" value="TVM18273.1"/>
    <property type="molecule type" value="Genomic_DNA"/>
</dbReference>
<name>A0A7M3MG25_9BACT</name>
<protein>
    <submittedName>
        <fullName evidence="1">Uncharacterized protein</fullName>
    </submittedName>
</protein>
<sequence length="270" mass="31349">MTQKTHQSPPVALSLSAHRPRRQVGPAFFVLLIAAAFFVVSVSSASAKMLPGVEFGMSYKEVRKILRQVKRDNRADFTKTITNISLGLDFMHGAPVFTVDTGVTMANTWGYYPMFFYKDRLFGVKRNINTMREFTALKNAYPQGRYRFHRFPSYERQQRIFLLHTNSLYGFTNHHNDLYLYDEGMRREIIANVRGSFCWHTKLYSPNLQKFIANYSQCVENRPIPAQQLAEDHQSCQQYCEDTPEMFSSEQCLSICDEAYQEVLRVSAER</sequence>
<proteinExistence type="predicted"/>